<dbReference type="GO" id="GO:1901136">
    <property type="term" value="P:carbohydrate derivative catabolic process"/>
    <property type="evidence" value="ECO:0007669"/>
    <property type="project" value="UniProtKB-ARBA"/>
</dbReference>
<evidence type="ECO:0000313" key="9">
    <source>
        <dbReference type="Proteomes" id="UP000785679"/>
    </source>
</evidence>
<dbReference type="Proteomes" id="UP000785679">
    <property type="component" value="Unassembled WGS sequence"/>
</dbReference>
<evidence type="ECO:0008006" key="10">
    <source>
        <dbReference type="Google" id="ProtNLM"/>
    </source>
</evidence>
<dbReference type="GO" id="GO:0000272">
    <property type="term" value="P:polysaccharide catabolic process"/>
    <property type="evidence" value="ECO:0007669"/>
    <property type="project" value="InterPro"/>
</dbReference>
<evidence type="ECO:0000259" key="6">
    <source>
        <dbReference type="Pfam" id="PF00150"/>
    </source>
</evidence>
<keyword evidence="2 4" id="KW-0378">Hydrolase</keyword>
<gene>
    <name evidence="8" type="ORF">FGO68_gene10517</name>
</gene>
<keyword evidence="9" id="KW-1185">Reference proteome</keyword>
<dbReference type="Pfam" id="PF18564">
    <property type="entry name" value="Glyco_hydro_5_C"/>
    <property type="match status" value="1"/>
</dbReference>
<feature type="domain" description="Glycoside hydrolase family 5 C-terminal" evidence="7">
    <location>
        <begin position="449"/>
        <end position="507"/>
    </location>
</feature>
<accession>A0A8J8NTU3</accession>
<proteinExistence type="inferred from homology"/>
<feature type="signal peptide" evidence="5">
    <location>
        <begin position="1"/>
        <end position="19"/>
    </location>
</feature>
<evidence type="ECO:0000256" key="2">
    <source>
        <dbReference type="ARBA" id="ARBA00022801"/>
    </source>
</evidence>
<dbReference type="PANTHER" id="PTHR31308">
    <property type="match status" value="1"/>
</dbReference>
<sequence>MKKQFASGILLSLLGFATASQQSTGRISINPSTRLMQDASNRTMILHGVNIVPKTHPYIPRNDTFDPVFSLTEAEIKGLSEWGFNVVRLGIMWQAVEVAPGVYNETYMDEMEALINKMGSYGIYSLVDGHQDAVSNNTCGEGFPNFYTQSAKSYCDGGYIPWMMDYYGFCYSIRDFGYRFTPEGKPYVEDCRTKSFAEYYMTAESLDIMEQLYTNHSSLQNSYIAYWKYVSARLAGNPYIVGYDPLNEPFPSNVYKDPEIVFEPGLFDERSLEPLYSRTYLEAYKPADAGNMMFFEAAEFPDEMGIFGGLVFNLGFTKPPGGEMNSAYHVVNDHTYCFQLVNSQNPLQSYGRNNTQCRLWHEDRIGTRAQDAKRYGVPLFISEFGGCGEDQDGFDEITMVGEVCDEHLSGWAYWQFKNFNDPTTSGEFFEGFYHQDGTLQTNKLKALTRTYLPLTQGELVSMAFSVADASFKAQFRVNTGIQQPSVLYYSQEYWYPHGISVKITDTEGKGLDMYSDYTLDVSEANYAKITVINAKYNGQVLKMEVQAQDHESIF</sequence>
<dbReference type="AlphaFoldDB" id="A0A8J8NTU3"/>
<dbReference type="OrthoDB" id="1887033at2759"/>
<evidence type="ECO:0000256" key="5">
    <source>
        <dbReference type="SAM" id="SignalP"/>
    </source>
</evidence>
<dbReference type="PANTHER" id="PTHR31308:SF3">
    <property type="entry name" value="ENDOGLYCOCERAMIDASE"/>
    <property type="match status" value="1"/>
</dbReference>
<evidence type="ECO:0000256" key="3">
    <source>
        <dbReference type="ARBA" id="ARBA00023295"/>
    </source>
</evidence>
<reference evidence="8" key="1">
    <citation type="submission" date="2019-06" db="EMBL/GenBank/DDBJ databases">
        <authorList>
            <person name="Zheng W."/>
        </authorList>
    </citation>
    <scope>NUCLEOTIDE SEQUENCE</scope>
    <source>
        <strain evidence="8">QDHG01</strain>
    </source>
</reference>
<dbReference type="Pfam" id="PF00150">
    <property type="entry name" value="Cellulase"/>
    <property type="match status" value="1"/>
</dbReference>
<dbReference type="InterPro" id="IPR013780">
    <property type="entry name" value="Glyco_hydro_b"/>
</dbReference>
<evidence type="ECO:0000259" key="7">
    <source>
        <dbReference type="Pfam" id="PF18564"/>
    </source>
</evidence>
<protein>
    <recommendedName>
        <fullName evidence="10">Endoglycoceramidase</fullName>
    </recommendedName>
</protein>
<name>A0A8J8NTU3_HALGN</name>
<dbReference type="Gene3D" id="2.60.40.1180">
    <property type="entry name" value="Golgi alpha-mannosidase II"/>
    <property type="match status" value="1"/>
</dbReference>
<feature type="domain" description="Glycoside hydrolase family 5" evidence="6">
    <location>
        <begin position="72"/>
        <end position="419"/>
    </location>
</feature>
<feature type="chain" id="PRO_5035161433" description="Endoglycoceramidase" evidence="5">
    <location>
        <begin position="20"/>
        <end position="554"/>
    </location>
</feature>
<dbReference type="EMBL" id="RRYP01007658">
    <property type="protein sequence ID" value="TNV80325.1"/>
    <property type="molecule type" value="Genomic_DNA"/>
</dbReference>
<dbReference type="Gene3D" id="3.20.20.80">
    <property type="entry name" value="Glycosidases"/>
    <property type="match status" value="1"/>
</dbReference>
<comment type="caution">
    <text evidence="8">The sequence shown here is derived from an EMBL/GenBank/DDBJ whole genome shotgun (WGS) entry which is preliminary data.</text>
</comment>
<dbReference type="GO" id="GO:0016042">
    <property type="term" value="P:lipid catabolic process"/>
    <property type="evidence" value="ECO:0007669"/>
    <property type="project" value="UniProtKB-ARBA"/>
</dbReference>
<comment type="similarity">
    <text evidence="1 4">Belongs to the glycosyl hydrolase 5 (cellulase A) family.</text>
</comment>
<dbReference type="SUPFAM" id="SSF51445">
    <property type="entry name" value="(Trans)glycosidases"/>
    <property type="match status" value="1"/>
</dbReference>
<dbReference type="InterPro" id="IPR041036">
    <property type="entry name" value="GH5_C"/>
</dbReference>
<evidence type="ECO:0000256" key="4">
    <source>
        <dbReference type="RuleBase" id="RU361153"/>
    </source>
</evidence>
<keyword evidence="3 4" id="KW-0326">Glycosidase</keyword>
<evidence type="ECO:0000256" key="1">
    <source>
        <dbReference type="ARBA" id="ARBA00005641"/>
    </source>
</evidence>
<organism evidence="8 9">
    <name type="scientific">Halteria grandinella</name>
    <dbReference type="NCBI Taxonomy" id="5974"/>
    <lineage>
        <taxon>Eukaryota</taxon>
        <taxon>Sar</taxon>
        <taxon>Alveolata</taxon>
        <taxon>Ciliophora</taxon>
        <taxon>Intramacronucleata</taxon>
        <taxon>Spirotrichea</taxon>
        <taxon>Stichotrichia</taxon>
        <taxon>Sporadotrichida</taxon>
        <taxon>Halteriidae</taxon>
        <taxon>Halteria</taxon>
    </lineage>
</organism>
<dbReference type="InterPro" id="IPR017853">
    <property type="entry name" value="GH"/>
</dbReference>
<dbReference type="GO" id="GO:0004553">
    <property type="term" value="F:hydrolase activity, hydrolyzing O-glycosyl compounds"/>
    <property type="evidence" value="ECO:0007669"/>
    <property type="project" value="InterPro"/>
</dbReference>
<dbReference type="InterPro" id="IPR052066">
    <property type="entry name" value="Glycosphingolipid_Hydrolases"/>
</dbReference>
<dbReference type="InterPro" id="IPR001547">
    <property type="entry name" value="Glyco_hydro_5"/>
</dbReference>
<keyword evidence="5" id="KW-0732">Signal</keyword>
<evidence type="ECO:0000313" key="8">
    <source>
        <dbReference type="EMBL" id="TNV80325.1"/>
    </source>
</evidence>